<dbReference type="InterPro" id="IPR013783">
    <property type="entry name" value="Ig-like_fold"/>
</dbReference>
<dbReference type="Proteomes" id="UP000470446">
    <property type="component" value="Unassembled WGS sequence"/>
</dbReference>
<sequence>MNITHFTPERGPVNTSVTLALTGLPDDATTDNTTVHLNGLSTLAVTGVDPRAGSVTVTVGVNSHSGDFTVLVHSPGQGPVTAQGTGHFDVTVPDDEPKIDTMRPDPVRAPGTLSLTGRNLHAVKSVFIGTTRVYGIQTGSTTVRLTVPSSVRSGSYRVAGQTDAYGTVYAPGMLRVTAAAAEQEGVRP</sequence>
<dbReference type="GO" id="GO:0005975">
    <property type="term" value="P:carbohydrate metabolic process"/>
    <property type="evidence" value="ECO:0007669"/>
    <property type="project" value="UniProtKB-ARBA"/>
</dbReference>
<dbReference type="Gene3D" id="2.60.40.10">
    <property type="entry name" value="Immunoglobulins"/>
    <property type="match status" value="1"/>
</dbReference>
<evidence type="ECO:0008006" key="3">
    <source>
        <dbReference type="Google" id="ProtNLM"/>
    </source>
</evidence>
<organism evidence="1 2">
    <name type="scientific">Streptomyces coelicoflavus</name>
    <dbReference type="NCBI Taxonomy" id="285562"/>
    <lineage>
        <taxon>Bacteria</taxon>
        <taxon>Bacillati</taxon>
        <taxon>Actinomycetota</taxon>
        <taxon>Actinomycetes</taxon>
        <taxon>Kitasatosporales</taxon>
        <taxon>Streptomycetaceae</taxon>
        <taxon>Streptomyces</taxon>
    </lineage>
</organism>
<comment type="caution">
    <text evidence="1">The sequence shown here is derived from an EMBL/GenBank/DDBJ whole genome shotgun (WGS) entry which is preliminary data.</text>
</comment>
<accession>A0A7K3PVH4</accession>
<gene>
    <name evidence="1" type="ORF">G3I32_34115</name>
</gene>
<dbReference type="AlphaFoldDB" id="A0A7K3PVH4"/>
<name>A0A7K3PVH4_9ACTN</name>
<reference evidence="1 2" key="1">
    <citation type="submission" date="2020-01" db="EMBL/GenBank/DDBJ databases">
        <title>Insect and environment-associated Actinomycetes.</title>
        <authorList>
            <person name="Currrie C."/>
            <person name="Chevrette M."/>
            <person name="Carlson C."/>
            <person name="Stubbendieck R."/>
            <person name="Wendt-Pienkowski E."/>
        </authorList>
    </citation>
    <scope>NUCLEOTIDE SEQUENCE [LARGE SCALE GENOMIC DNA]</scope>
    <source>
        <strain evidence="1 2">SID14163</strain>
    </source>
</reference>
<dbReference type="EMBL" id="JAAGMA010000915">
    <property type="protein sequence ID" value="NEB13817.1"/>
    <property type="molecule type" value="Genomic_DNA"/>
</dbReference>
<evidence type="ECO:0000313" key="1">
    <source>
        <dbReference type="EMBL" id="NEB13817.1"/>
    </source>
</evidence>
<protein>
    <recommendedName>
        <fullName evidence="3">IPT/TIG domain-containing protein</fullName>
    </recommendedName>
</protein>
<evidence type="ECO:0000313" key="2">
    <source>
        <dbReference type="Proteomes" id="UP000470446"/>
    </source>
</evidence>
<dbReference type="RefSeq" id="WP_108986627.1">
    <property type="nucleotide sequence ID" value="NZ_BEWB01000002.1"/>
</dbReference>
<proteinExistence type="predicted"/>